<dbReference type="Pfam" id="PF00501">
    <property type="entry name" value="AMP-binding"/>
    <property type="match status" value="1"/>
</dbReference>
<dbReference type="InterPro" id="IPR013120">
    <property type="entry name" value="FAR_NAD-bd"/>
</dbReference>
<dbReference type="GO" id="GO:0008610">
    <property type="term" value="P:lipid biosynthetic process"/>
    <property type="evidence" value="ECO:0007669"/>
    <property type="project" value="UniProtKB-ARBA"/>
</dbReference>
<reference evidence="8" key="1">
    <citation type="submission" date="2019-06" db="EMBL/GenBank/DDBJ databases">
        <title>Gordonia isolated from sludge of a wastewater treatment plant.</title>
        <authorList>
            <person name="Tamura T."/>
            <person name="Aoyama K."/>
            <person name="Kang Y."/>
            <person name="Saito S."/>
            <person name="Akiyama N."/>
            <person name="Yazawa K."/>
            <person name="Gonoi T."/>
            <person name="Mikami Y."/>
        </authorList>
    </citation>
    <scope>NUCLEOTIDE SEQUENCE [LARGE SCALE GENOMIC DNA]</scope>
    <source>
        <strain evidence="8">NBRC 107696</strain>
    </source>
</reference>
<organism evidence="7 8">
    <name type="scientific">Gordonia spumicola</name>
    <dbReference type="NCBI Taxonomy" id="589161"/>
    <lineage>
        <taxon>Bacteria</taxon>
        <taxon>Bacillati</taxon>
        <taxon>Actinomycetota</taxon>
        <taxon>Actinomycetes</taxon>
        <taxon>Mycobacteriales</taxon>
        <taxon>Gordoniaceae</taxon>
        <taxon>Gordonia</taxon>
    </lineage>
</organism>
<gene>
    <name evidence="7" type="ORF">nbrc107696_10430</name>
</gene>
<dbReference type="InterPro" id="IPR009081">
    <property type="entry name" value="PP-bd_ACP"/>
</dbReference>
<dbReference type="PROSITE" id="PS00455">
    <property type="entry name" value="AMP_BINDING"/>
    <property type="match status" value="1"/>
</dbReference>
<comment type="cofactor">
    <cofactor evidence="1">
        <name>pantetheine 4'-phosphate</name>
        <dbReference type="ChEBI" id="CHEBI:47942"/>
    </cofactor>
</comment>
<dbReference type="SUPFAM" id="SSF47336">
    <property type="entry name" value="ACP-like"/>
    <property type="match status" value="1"/>
</dbReference>
<dbReference type="InterPro" id="IPR036736">
    <property type="entry name" value="ACP-like_sf"/>
</dbReference>
<feature type="region of interest" description="Disordered" evidence="5">
    <location>
        <begin position="203"/>
        <end position="223"/>
    </location>
</feature>
<keyword evidence="2" id="KW-0596">Phosphopantetheine</keyword>
<evidence type="ECO:0000256" key="5">
    <source>
        <dbReference type="SAM" id="MobiDB-lite"/>
    </source>
</evidence>
<dbReference type="InterPro" id="IPR042099">
    <property type="entry name" value="ANL_N_sf"/>
</dbReference>
<dbReference type="PANTHER" id="PTHR45527">
    <property type="entry name" value="NONRIBOSOMAL PEPTIDE SYNTHETASE"/>
    <property type="match status" value="1"/>
</dbReference>
<dbReference type="Gene3D" id="3.30.559.10">
    <property type="entry name" value="Chloramphenicol acetyltransferase-like domain"/>
    <property type="match status" value="1"/>
</dbReference>
<keyword evidence="8" id="KW-1185">Reference proteome</keyword>
<dbReference type="InterPro" id="IPR025110">
    <property type="entry name" value="AMP-bd_C"/>
</dbReference>
<dbReference type="EMBL" id="BJOV01000002">
    <property type="protein sequence ID" value="GEE00597.1"/>
    <property type="molecule type" value="Genomic_DNA"/>
</dbReference>
<dbReference type="Gene3D" id="3.40.50.12780">
    <property type="entry name" value="N-terminal domain of ligase-like"/>
    <property type="match status" value="1"/>
</dbReference>
<dbReference type="GO" id="GO:0005737">
    <property type="term" value="C:cytoplasm"/>
    <property type="evidence" value="ECO:0007669"/>
    <property type="project" value="TreeGrafter"/>
</dbReference>
<dbReference type="InterPro" id="IPR001242">
    <property type="entry name" value="Condensation_dom"/>
</dbReference>
<comment type="caution">
    <text evidence="7">The sequence shown here is derived from an EMBL/GenBank/DDBJ whole genome shotgun (WGS) entry which is preliminary data.</text>
</comment>
<protein>
    <recommendedName>
        <fullName evidence="6">Carrier domain-containing protein</fullName>
    </recommendedName>
</protein>
<dbReference type="Gene3D" id="3.30.300.30">
    <property type="match status" value="1"/>
</dbReference>
<dbReference type="Pfam" id="PF07993">
    <property type="entry name" value="NAD_binding_4"/>
    <property type="match status" value="1"/>
</dbReference>
<dbReference type="OrthoDB" id="2472181at2"/>
<dbReference type="InterPro" id="IPR023213">
    <property type="entry name" value="CAT-like_dom_sf"/>
</dbReference>
<dbReference type="Pfam" id="PF00668">
    <property type="entry name" value="Condensation"/>
    <property type="match status" value="1"/>
</dbReference>
<dbReference type="GO" id="GO:0044550">
    <property type="term" value="P:secondary metabolite biosynthetic process"/>
    <property type="evidence" value="ECO:0007669"/>
    <property type="project" value="TreeGrafter"/>
</dbReference>
<dbReference type="GO" id="GO:0043041">
    <property type="term" value="P:amino acid activation for nonribosomal peptide biosynthetic process"/>
    <property type="evidence" value="ECO:0007669"/>
    <property type="project" value="TreeGrafter"/>
</dbReference>
<keyword evidence="4" id="KW-0436">Ligase</keyword>
<dbReference type="Gene3D" id="1.10.1200.10">
    <property type="entry name" value="ACP-like"/>
    <property type="match status" value="1"/>
</dbReference>
<name>A0A7I9V5R6_9ACTN</name>
<feature type="domain" description="Carrier" evidence="6">
    <location>
        <begin position="929"/>
        <end position="1003"/>
    </location>
</feature>
<sequence length="1398" mass="147103">MTGEGLLPLTAAQRGVAAALEIWPGSNGYRLAEHIDLTGDVDPHRWAAAVTEMVSRVPAQRCVLVRTSDGPRQRIEAADRVPVRVVDLSDADDPEAAADAAIAADLAVHVDPYAGVTTAHTVFVLEVGRVRWYHRAHHVALDGYGIALCATEAARAYRGEPGPVDPLGDYTALLAYDAAYTGTERSAADRDHWHRQLGSTVPAPIGSAHSHSGEHGAVQRAGRRAAEWPAVPAGGNSYTELAVAAVAVHASRRTRRRDVTLGLPVMNRLGSIAARVPGMVLNLAAVTVRVEDAITVDSLIAEVRRGLVHATRHGRYRHEDLRRELDRVGGGRTLFGPTVNVMPFDYDLRLPGVTVRADNLAAGPVEDIAFQVYLRDGTGQVFADVDPARHQPGAADEHAEAIISLVAAMAAQPNTPIGELMRHETIIARPVGEPPRSVHRRIADSACWRPNAVALTCGEVELTRAELHAQVGRRAADLLAYGVSDGWIVAIDTDLLRESPVDALVTVLAAGVVGAAYLALPDDQPDDALSTAAAAAPTVVASCEANGTEGIAIRRAPGALTHPRAVRGGYLTRTSGTSGAPKLIMVSASALDCFVVDAVAAYGWGDDDVVLQLAPLHADTSVEEIFVALAVGARLVLPSRAGPRAPADLFALVARHRVSILDVPTSLWHECVPLAEDRPLPPSLRQVVVGGEEVSTAMLRRWTGACAVRVFNSYGPSETTVVNAAGPIGPDSGAQLGRIFPHTGAVLRVDVTDSRQGDRADGTRVGELVIYGPVLSDGYLGFPAGSEIGAGGFERIEVDGRTERAYATGDLVAALDNGVIRFVARTDDLVKIGGERVRLRTVEDALAGLPGVRAAAVARTGPYALTGFVVGDPGPGWSNRRVRDELRRALPDAWVPGSLTRVAALPRTANAKIDRRSLARGTTTVGGSRLDMSVLGRIRECVGDVLGEQPADDEDLFARGVTSMQAVAIAGRLQGALGLRVRVDDVLDLASIAALTNRITSVFQAADRTSDRLISDLDGELRTFGLDAEPGDVGRYPRTRAALTGRTPSVLLTGATGFVGRQLIGRLLAAGVDLVVPVRAADDAHAIARLREAIGPSGAAVFDAALDAERVTVTARDAMDVAEIVPHLGTIVHGAARVSAVESYAMLRSDNVTLTVGLAKIAATRGARMVFLSTATASGVDGGLAHPDTMPTGYARTKCIAEHLLAATARRGLDVQVVRLPRTLPGVGAAPNPEDFLHRLARVAAACGAVPDSGLKELVVSADIVGDHVLRAANSTGPVGFDLVNLCGEQLPVTAMLAVGAGRAPTVSLAQWRTAVATAHVDESSKAAALLWCDLQLAPGAEEGESRDGREPRRTHADPVISRTVLVPTVSVVDAGRALAIDLLWRDRTAQRLREDVD</sequence>
<dbReference type="Pfam" id="PF13193">
    <property type="entry name" value="AMP-binding_C"/>
    <property type="match status" value="1"/>
</dbReference>
<dbReference type="InterPro" id="IPR036291">
    <property type="entry name" value="NAD(P)-bd_dom_sf"/>
</dbReference>
<dbReference type="InterPro" id="IPR020845">
    <property type="entry name" value="AMP-binding_CS"/>
</dbReference>
<evidence type="ECO:0000259" key="6">
    <source>
        <dbReference type="PROSITE" id="PS50075"/>
    </source>
</evidence>
<dbReference type="PROSITE" id="PS50075">
    <property type="entry name" value="CARRIER"/>
    <property type="match status" value="1"/>
</dbReference>
<keyword evidence="3" id="KW-0597">Phosphoprotein</keyword>
<evidence type="ECO:0000313" key="7">
    <source>
        <dbReference type="EMBL" id="GEE00597.1"/>
    </source>
</evidence>
<dbReference type="PANTHER" id="PTHR45527:SF1">
    <property type="entry name" value="FATTY ACID SYNTHASE"/>
    <property type="match status" value="1"/>
</dbReference>
<dbReference type="Gene3D" id="3.40.50.720">
    <property type="entry name" value="NAD(P)-binding Rossmann-like Domain"/>
    <property type="match status" value="1"/>
</dbReference>
<evidence type="ECO:0000256" key="2">
    <source>
        <dbReference type="ARBA" id="ARBA00022450"/>
    </source>
</evidence>
<dbReference type="Gene3D" id="3.30.559.30">
    <property type="entry name" value="Nonribosomal peptide synthetase, condensation domain"/>
    <property type="match status" value="1"/>
</dbReference>
<dbReference type="RefSeq" id="WP_161894469.1">
    <property type="nucleotide sequence ID" value="NZ_BJOV01000002.1"/>
</dbReference>
<dbReference type="Pfam" id="PF00550">
    <property type="entry name" value="PP-binding"/>
    <property type="match status" value="1"/>
</dbReference>
<dbReference type="InterPro" id="IPR020806">
    <property type="entry name" value="PKS_PP-bd"/>
</dbReference>
<proteinExistence type="predicted"/>
<dbReference type="SMART" id="SM00823">
    <property type="entry name" value="PKS_PP"/>
    <property type="match status" value="1"/>
</dbReference>
<evidence type="ECO:0000256" key="4">
    <source>
        <dbReference type="ARBA" id="ARBA00022598"/>
    </source>
</evidence>
<dbReference type="InterPro" id="IPR045851">
    <property type="entry name" value="AMP-bd_C_sf"/>
</dbReference>
<dbReference type="GO" id="GO:0016874">
    <property type="term" value="F:ligase activity"/>
    <property type="evidence" value="ECO:0007669"/>
    <property type="project" value="UniProtKB-KW"/>
</dbReference>
<dbReference type="GO" id="GO:0031177">
    <property type="term" value="F:phosphopantetheine binding"/>
    <property type="evidence" value="ECO:0007669"/>
    <property type="project" value="InterPro"/>
</dbReference>
<dbReference type="Proteomes" id="UP000444960">
    <property type="component" value="Unassembled WGS sequence"/>
</dbReference>
<dbReference type="SUPFAM" id="SSF51735">
    <property type="entry name" value="NAD(P)-binding Rossmann-fold domains"/>
    <property type="match status" value="1"/>
</dbReference>
<dbReference type="InterPro" id="IPR000873">
    <property type="entry name" value="AMP-dep_synth/lig_dom"/>
</dbReference>
<dbReference type="SUPFAM" id="SSF56801">
    <property type="entry name" value="Acetyl-CoA synthetase-like"/>
    <property type="match status" value="1"/>
</dbReference>
<accession>A0A7I9V5R6</accession>
<dbReference type="SUPFAM" id="SSF52777">
    <property type="entry name" value="CoA-dependent acyltransferases"/>
    <property type="match status" value="2"/>
</dbReference>
<evidence type="ECO:0000313" key="8">
    <source>
        <dbReference type="Proteomes" id="UP000444960"/>
    </source>
</evidence>
<evidence type="ECO:0000256" key="1">
    <source>
        <dbReference type="ARBA" id="ARBA00001957"/>
    </source>
</evidence>
<evidence type="ECO:0000256" key="3">
    <source>
        <dbReference type="ARBA" id="ARBA00022553"/>
    </source>
</evidence>
<dbReference type="UniPathway" id="UPA00011"/>